<gene>
    <name evidence="2" type="ORF">ACFFX0_16480</name>
</gene>
<protein>
    <submittedName>
        <fullName evidence="2">Uncharacterized protein</fullName>
    </submittedName>
</protein>
<proteinExistence type="predicted"/>
<name>A0ABV5G196_9MICC</name>
<evidence type="ECO:0000313" key="3">
    <source>
        <dbReference type="Proteomes" id="UP001589575"/>
    </source>
</evidence>
<dbReference type="Proteomes" id="UP001589575">
    <property type="component" value="Unassembled WGS sequence"/>
</dbReference>
<reference evidence="2 3" key="1">
    <citation type="submission" date="2024-09" db="EMBL/GenBank/DDBJ databases">
        <authorList>
            <person name="Sun Q."/>
            <person name="Mori K."/>
        </authorList>
    </citation>
    <scope>NUCLEOTIDE SEQUENCE [LARGE SCALE GENOMIC DNA]</scope>
    <source>
        <strain evidence="2 3">CCM 7609</strain>
    </source>
</reference>
<sequence length="40" mass="4337">MPRAREGLDSTLHGSKRSRRADWLSLGTGQDPAAVSMLDP</sequence>
<keyword evidence="3" id="KW-1185">Reference proteome</keyword>
<evidence type="ECO:0000256" key="1">
    <source>
        <dbReference type="SAM" id="MobiDB-lite"/>
    </source>
</evidence>
<evidence type="ECO:0000313" key="2">
    <source>
        <dbReference type="EMBL" id="MFB9072706.1"/>
    </source>
</evidence>
<accession>A0ABV5G196</accession>
<dbReference type="EMBL" id="JBHMFI010000001">
    <property type="protein sequence ID" value="MFB9072706.1"/>
    <property type="molecule type" value="Genomic_DNA"/>
</dbReference>
<comment type="caution">
    <text evidence="2">The sequence shown here is derived from an EMBL/GenBank/DDBJ whole genome shotgun (WGS) entry which is preliminary data.</text>
</comment>
<feature type="region of interest" description="Disordered" evidence="1">
    <location>
        <begin position="1"/>
        <end position="40"/>
    </location>
</feature>
<organism evidence="2 3">
    <name type="scientific">Citricoccus parietis</name>
    <dbReference type="NCBI Taxonomy" id="592307"/>
    <lineage>
        <taxon>Bacteria</taxon>
        <taxon>Bacillati</taxon>
        <taxon>Actinomycetota</taxon>
        <taxon>Actinomycetes</taxon>
        <taxon>Micrococcales</taxon>
        <taxon>Micrococcaceae</taxon>
        <taxon>Citricoccus</taxon>
    </lineage>
</organism>